<dbReference type="EMBL" id="CADCVS010000008">
    <property type="protein sequence ID" value="CAA9470093.1"/>
    <property type="molecule type" value="Genomic_DNA"/>
</dbReference>
<protein>
    <submittedName>
        <fullName evidence="2">Uncharacterized protein</fullName>
    </submittedName>
</protein>
<feature type="region of interest" description="Disordered" evidence="1">
    <location>
        <begin position="121"/>
        <end position="146"/>
    </location>
</feature>
<evidence type="ECO:0000256" key="1">
    <source>
        <dbReference type="SAM" id="MobiDB-lite"/>
    </source>
</evidence>
<sequence length="146" mass="16045">MLRDLGRADLAEGHGDLRGAVAQDARRLVARRRPDGRADADPHRSGEAAPDRPGALERGVGGGERLAAGVEERLARRRQAHLARRALEQGDAELALEQLHGLRHALLTEVQPLPGAGEVELLGHRDERPQLAQLRHPRRPRRRVVA</sequence>
<accession>A0A6J4RMD8</accession>
<dbReference type="AlphaFoldDB" id="A0A6J4RMD8"/>
<feature type="compositionally biased region" description="Basic and acidic residues" evidence="1">
    <location>
        <begin position="1"/>
        <end position="17"/>
    </location>
</feature>
<gene>
    <name evidence="2" type="ORF">AVDCRST_MAG30-37</name>
</gene>
<name>A0A6J4RMD8_9ACTN</name>
<proteinExistence type="predicted"/>
<feature type="compositionally biased region" description="Basic residues" evidence="1">
    <location>
        <begin position="135"/>
        <end position="146"/>
    </location>
</feature>
<reference evidence="2" key="1">
    <citation type="submission" date="2020-02" db="EMBL/GenBank/DDBJ databases">
        <authorList>
            <person name="Meier V. D."/>
        </authorList>
    </citation>
    <scope>NUCLEOTIDE SEQUENCE</scope>
    <source>
        <strain evidence="2">AVDCRST_MAG30</strain>
    </source>
</reference>
<feature type="compositionally biased region" description="Basic and acidic residues" evidence="1">
    <location>
        <begin position="24"/>
        <end position="50"/>
    </location>
</feature>
<organism evidence="2">
    <name type="scientific">uncultured Solirubrobacteraceae bacterium</name>
    <dbReference type="NCBI Taxonomy" id="1162706"/>
    <lineage>
        <taxon>Bacteria</taxon>
        <taxon>Bacillati</taxon>
        <taxon>Actinomycetota</taxon>
        <taxon>Thermoleophilia</taxon>
        <taxon>Solirubrobacterales</taxon>
        <taxon>Solirubrobacteraceae</taxon>
        <taxon>environmental samples</taxon>
    </lineage>
</organism>
<evidence type="ECO:0000313" key="2">
    <source>
        <dbReference type="EMBL" id="CAA9470093.1"/>
    </source>
</evidence>
<feature type="region of interest" description="Disordered" evidence="1">
    <location>
        <begin position="1"/>
        <end position="61"/>
    </location>
</feature>